<dbReference type="RefSeq" id="WP_020374934.1">
    <property type="nucleotide sequence ID" value="NZ_FWWY01000001.1"/>
</dbReference>
<feature type="transmembrane region" description="Helical" evidence="1">
    <location>
        <begin position="21"/>
        <end position="39"/>
    </location>
</feature>
<dbReference type="Proteomes" id="UP000192660">
    <property type="component" value="Unassembled WGS sequence"/>
</dbReference>
<keyword evidence="3" id="KW-1185">Reference proteome</keyword>
<keyword evidence="1" id="KW-0812">Transmembrane</keyword>
<dbReference type="EMBL" id="FWWY01000001">
    <property type="protein sequence ID" value="SMC03397.1"/>
    <property type="molecule type" value="Genomic_DNA"/>
</dbReference>
<keyword evidence="1" id="KW-1133">Transmembrane helix</keyword>
<name>A0A1W1WAS8_SULTA</name>
<sequence>MTPEKIVLTGIRRKSARRVNPYGLLRLLIVAVVFALLALGHGLSWWIGFSLLTAVLITLSGNNMRPIGPWLGSIGLIFLAFVHVGIIPFLYGIVPMALLFVSYFALVFRRLAG</sequence>
<organism evidence="2 3">
    <name type="scientific">Sulfobacillus thermosulfidooxidans (strain DSM 9293 / VKM B-1269 / AT-1)</name>
    <dbReference type="NCBI Taxonomy" id="929705"/>
    <lineage>
        <taxon>Bacteria</taxon>
        <taxon>Bacillati</taxon>
        <taxon>Bacillota</taxon>
        <taxon>Clostridia</taxon>
        <taxon>Eubacteriales</taxon>
        <taxon>Clostridiales Family XVII. Incertae Sedis</taxon>
        <taxon>Sulfobacillus</taxon>
    </lineage>
</organism>
<feature type="transmembrane region" description="Helical" evidence="1">
    <location>
        <begin position="93"/>
        <end position="112"/>
    </location>
</feature>
<evidence type="ECO:0000313" key="2">
    <source>
        <dbReference type="EMBL" id="SMC03397.1"/>
    </source>
</evidence>
<protein>
    <submittedName>
        <fullName evidence="2">Uncharacterized protein</fullName>
    </submittedName>
</protein>
<dbReference type="OrthoDB" id="9890727at2"/>
<evidence type="ECO:0000313" key="3">
    <source>
        <dbReference type="Proteomes" id="UP000192660"/>
    </source>
</evidence>
<evidence type="ECO:0000256" key="1">
    <source>
        <dbReference type="SAM" id="Phobius"/>
    </source>
</evidence>
<accession>A0A1W1WAS8</accession>
<reference evidence="3" key="1">
    <citation type="submission" date="2017-04" db="EMBL/GenBank/DDBJ databases">
        <authorList>
            <person name="Varghese N."/>
            <person name="Submissions S."/>
        </authorList>
    </citation>
    <scope>NUCLEOTIDE SEQUENCE [LARGE SCALE GENOMIC DNA]</scope>
    <source>
        <strain evidence="3">DSM 9293</strain>
    </source>
</reference>
<feature type="transmembrane region" description="Helical" evidence="1">
    <location>
        <begin position="45"/>
        <end position="62"/>
    </location>
</feature>
<feature type="transmembrane region" description="Helical" evidence="1">
    <location>
        <begin position="69"/>
        <end position="87"/>
    </location>
</feature>
<gene>
    <name evidence="2" type="ORF">SAMN00768000_1064</name>
</gene>
<keyword evidence="1" id="KW-0472">Membrane</keyword>
<dbReference type="AlphaFoldDB" id="A0A1W1WAS8"/>
<proteinExistence type="predicted"/>